<evidence type="ECO:0000256" key="4">
    <source>
        <dbReference type="ARBA" id="ARBA00023235"/>
    </source>
</evidence>
<dbReference type="InterPro" id="IPR008240">
    <property type="entry name" value="Chorismate_mutase_periplasmic"/>
</dbReference>
<dbReference type="PANTHER" id="PTHR38041:SF2">
    <property type="entry name" value="SECRETED CHORISMATE MUTASE"/>
    <property type="match status" value="1"/>
</dbReference>
<gene>
    <name evidence="6" type="ORF">A3L25_028400</name>
</gene>
<dbReference type="GO" id="GO:0009697">
    <property type="term" value="P:salicylic acid biosynthetic process"/>
    <property type="evidence" value="ECO:0007669"/>
    <property type="project" value="TreeGrafter"/>
</dbReference>
<evidence type="ECO:0000256" key="3">
    <source>
        <dbReference type="ARBA" id="ARBA00022729"/>
    </source>
</evidence>
<dbReference type="GO" id="GO:0046417">
    <property type="term" value="P:chorismate metabolic process"/>
    <property type="evidence" value="ECO:0007669"/>
    <property type="project" value="InterPro"/>
</dbReference>
<dbReference type="Pfam" id="PF01817">
    <property type="entry name" value="CM_2"/>
    <property type="match status" value="1"/>
</dbReference>
<reference evidence="6 7" key="2">
    <citation type="submission" date="2020-04" db="EMBL/GenBank/DDBJ databases">
        <title>Complete genome sequence of Pseudomonas putida strain JQ581.</title>
        <authorList>
            <person name="Mu Y."/>
        </authorList>
    </citation>
    <scope>NUCLEOTIDE SEQUENCE [LARGE SCALE GENOMIC DNA]</scope>
    <source>
        <strain evidence="6 7">JQ581</strain>
    </source>
</reference>
<name>A0AAP9N434_PSEPU</name>
<feature type="domain" description="Chorismate mutase" evidence="5">
    <location>
        <begin position="9"/>
        <end position="101"/>
    </location>
</feature>
<dbReference type="GO" id="GO:0004106">
    <property type="term" value="F:chorismate mutase activity"/>
    <property type="evidence" value="ECO:0007669"/>
    <property type="project" value="UniProtKB-EC"/>
</dbReference>
<evidence type="ECO:0000259" key="5">
    <source>
        <dbReference type="PROSITE" id="PS51168"/>
    </source>
</evidence>
<dbReference type="NCBIfam" id="NF006741">
    <property type="entry name" value="PRK09269.1"/>
    <property type="match status" value="1"/>
</dbReference>
<proteinExistence type="predicted"/>
<dbReference type="EMBL" id="CP050951">
    <property type="protein sequence ID" value="QJQ13142.1"/>
    <property type="molecule type" value="Genomic_DNA"/>
</dbReference>
<dbReference type="RefSeq" id="WP_063423325.1">
    <property type="nucleotide sequence ID" value="NZ_CP050951.1"/>
</dbReference>
<comment type="pathway">
    <text evidence="1">Metabolic intermediate biosynthesis; prephenate biosynthesis; prephenate from chorismate: step 1/1.</text>
</comment>
<dbReference type="NCBIfam" id="TIGR01806">
    <property type="entry name" value="CM_mono2"/>
    <property type="match status" value="1"/>
</dbReference>
<reference evidence="6 7" key="1">
    <citation type="submission" date="2016-04" db="EMBL/GenBank/DDBJ databases">
        <authorList>
            <person name="Qiu J."/>
        </authorList>
    </citation>
    <scope>NUCLEOTIDE SEQUENCE [LARGE SCALE GENOMIC DNA]</scope>
    <source>
        <strain evidence="6 7">JQ581</strain>
    </source>
</reference>
<accession>A0AAP9N434</accession>
<dbReference type="Gene3D" id="1.20.59.10">
    <property type="entry name" value="Chorismate mutase"/>
    <property type="match status" value="1"/>
</dbReference>
<evidence type="ECO:0000313" key="6">
    <source>
        <dbReference type="EMBL" id="QJQ13142.1"/>
    </source>
</evidence>
<dbReference type="Proteomes" id="UP000076857">
    <property type="component" value="Chromosome"/>
</dbReference>
<keyword evidence="3" id="KW-0732">Signal</keyword>
<dbReference type="PANTHER" id="PTHR38041">
    <property type="entry name" value="CHORISMATE MUTASE"/>
    <property type="match status" value="1"/>
</dbReference>
<evidence type="ECO:0000256" key="2">
    <source>
        <dbReference type="ARBA" id="ARBA00012404"/>
    </source>
</evidence>
<organism evidence="6 7">
    <name type="scientific">Pseudomonas putida</name>
    <name type="common">Arthrobacter siderocapsulatus</name>
    <dbReference type="NCBI Taxonomy" id="303"/>
    <lineage>
        <taxon>Bacteria</taxon>
        <taxon>Pseudomonadati</taxon>
        <taxon>Pseudomonadota</taxon>
        <taxon>Gammaproteobacteria</taxon>
        <taxon>Pseudomonadales</taxon>
        <taxon>Pseudomonadaceae</taxon>
        <taxon>Pseudomonas</taxon>
    </lineage>
</organism>
<dbReference type="InterPro" id="IPR036979">
    <property type="entry name" value="CM_dom_sf"/>
</dbReference>
<sequence>MQRTTLALVITFSLLGCQASSPSEPEFQPLLTIIEQRLDLATSVAVHKWDNHLPVEAPERERQVLVGVQEMAPDYDLSPERAAAFFADQIEANKLIQYTLRDRWTMLGQRPAAAPLDLANQIRPRLDKLQATLLLELARFDRQHNQDCTQKLTHALARLTNDTLRHQALVRATTQLCVER</sequence>
<dbReference type="SMART" id="SM00830">
    <property type="entry name" value="CM_2"/>
    <property type="match status" value="1"/>
</dbReference>
<evidence type="ECO:0000313" key="7">
    <source>
        <dbReference type="Proteomes" id="UP000076857"/>
    </source>
</evidence>
<protein>
    <recommendedName>
        <fullName evidence="2">chorismate mutase</fullName>
        <ecNumber evidence="2">5.4.99.5</ecNumber>
    </recommendedName>
</protein>
<dbReference type="AlphaFoldDB" id="A0AAP9N434"/>
<dbReference type="InterPro" id="IPR036263">
    <property type="entry name" value="Chorismate_II_sf"/>
</dbReference>
<dbReference type="InterPro" id="IPR002701">
    <property type="entry name" value="CM_II_prokaryot"/>
</dbReference>
<keyword evidence="4 6" id="KW-0413">Isomerase</keyword>
<dbReference type="InterPro" id="IPR051331">
    <property type="entry name" value="Chorismate_mutase-related"/>
</dbReference>
<dbReference type="PROSITE" id="PS51168">
    <property type="entry name" value="CHORISMATE_MUT_2"/>
    <property type="match status" value="1"/>
</dbReference>
<dbReference type="PROSITE" id="PS51257">
    <property type="entry name" value="PROKAR_LIPOPROTEIN"/>
    <property type="match status" value="1"/>
</dbReference>
<dbReference type="EC" id="5.4.99.5" evidence="2"/>
<dbReference type="SUPFAM" id="SSF48600">
    <property type="entry name" value="Chorismate mutase II"/>
    <property type="match status" value="1"/>
</dbReference>
<evidence type="ECO:0000256" key="1">
    <source>
        <dbReference type="ARBA" id="ARBA00004817"/>
    </source>
</evidence>